<dbReference type="OrthoDB" id="10032790at2759"/>
<dbReference type="EMBL" id="MU825914">
    <property type="protein sequence ID" value="KAJ7382813.1"/>
    <property type="molecule type" value="Genomic_DNA"/>
</dbReference>
<evidence type="ECO:0000313" key="1">
    <source>
        <dbReference type="EMBL" id="KAJ7382813.1"/>
    </source>
</evidence>
<name>A0A9X0D215_9CNID</name>
<comment type="caution">
    <text evidence="1">The sequence shown here is derived from an EMBL/GenBank/DDBJ whole genome shotgun (WGS) entry which is preliminary data.</text>
</comment>
<evidence type="ECO:0000313" key="2">
    <source>
        <dbReference type="Proteomes" id="UP001163046"/>
    </source>
</evidence>
<gene>
    <name evidence="1" type="primary">GTDC1</name>
    <name evidence="1" type="ORF">OS493_032774</name>
</gene>
<dbReference type="AlphaFoldDB" id="A0A9X0D215"/>
<organism evidence="1 2">
    <name type="scientific">Desmophyllum pertusum</name>
    <dbReference type="NCBI Taxonomy" id="174260"/>
    <lineage>
        <taxon>Eukaryota</taxon>
        <taxon>Metazoa</taxon>
        <taxon>Cnidaria</taxon>
        <taxon>Anthozoa</taxon>
        <taxon>Hexacorallia</taxon>
        <taxon>Scleractinia</taxon>
        <taxon>Caryophylliina</taxon>
        <taxon>Caryophylliidae</taxon>
        <taxon>Desmophyllum</taxon>
    </lineage>
</organism>
<dbReference type="PANTHER" id="PTHR13615">
    <property type="entry name" value="GLYCOSYLTRANSFERASE-LIKE 1"/>
    <property type="match status" value="1"/>
</dbReference>
<accession>A0A9X0D215</accession>
<proteinExistence type="predicted"/>
<dbReference type="PANTHER" id="PTHR13615:SF3">
    <property type="entry name" value="GLYCOSYLTRANSFERASE-LIKE DOMAIN-CONTAINING PROTEIN 1"/>
    <property type="match status" value="1"/>
</dbReference>
<reference evidence="1" key="1">
    <citation type="submission" date="2023-01" db="EMBL/GenBank/DDBJ databases">
        <title>Genome assembly of the deep-sea coral Lophelia pertusa.</title>
        <authorList>
            <person name="Herrera S."/>
            <person name="Cordes E."/>
        </authorList>
    </citation>
    <scope>NUCLEOTIDE SEQUENCE</scope>
    <source>
        <strain evidence="1">USNM1676648</strain>
        <tissue evidence="1">Polyp</tissue>
    </source>
</reference>
<protein>
    <submittedName>
        <fullName evidence="1">Glycosyltransferase-like domain containing 1</fullName>
    </submittedName>
</protein>
<sequence length="91" mass="11066">MSFLVFQCWKQYICGCYPLCPNKLVYPEIFLSEYLYSTTQQVFKKLRYFCKNPRHVRTHKVTVRLERFTWDKLKDSFHELLSSAEQDTNKT</sequence>
<dbReference type="InterPro" id="IPR051862">
    <property type="entry name" value="GT-like_domain_containing_1"/>
</dbReference>
<dbReference type="Proteomes" id="UP001163046">
    <property type="component" value="Unassembled WGS sequence"/>
</dbReference>
<keyword evidence="2" id="KW-1185">Reference proteome</keyword>